<dbReference type="InterPro" id="IPR016064">
    <property type="entry name" value="NAD/diacylglycerol_kinase_sf"/>
</dbReference>
<dbReference type="InterPro" id="IPR001206">
    <property type="entry name" value="Diacylglycerol_kinase_cat_dom"/>
</dbReference>
<dbReference type="Proteomes" id="UP000058599">
    <property type="component" value="Chromosome"/>
</dbReference>
<feature type="domain" description="DAGKc" evidence="1">
    <location>
        <begin position="9"/>
        <end position="118"/>
    </location>
</feature>
<dbReference type="Pfam" id="PF00781">
    <property type="entry name" value="DAGK_cat"/>
    <property type="match status" value="1"/>
</dbReference>
<protein>
    <submittedName>
        <fullName evidence="2">Sphingosine kinase</fullName>
    </submittedName>
</protein>
<organism evidence="2 3">
    <name type="scientific">Sphingopyxis granuli</name>
    <dbReference type="NCBI Taxonomy" id="267128"/>
    <lineage>
        <taxon>Bacteria</taxon>
        <taxon>Pseudomonadati</taxon>
        <taxon>Pseudomonadota</taxon>
        <taxon>Alphaproteobacteria</taxon>
        <taxon>Sphingomonadales</taxon>
        <taxon>Sphingomonadaceae</taxon>
        <taxon>Sphingopyxis</taxon>
    </lineage>
</organism>
<name>A0AA86L2E1_9SPHN</name>
<dbReference type="SUPFAM" id="SSF111331">
    <property type="entry name" value="NAD kinase/diacylglycerol kinase-like"/>
    <property type="match status" value="1"/>
</dbReference>
<dbReference type="InterPro" id="IPR017438">
    <property type="entry name" value="ATP-NAD_kinase_N"/>
</dbReference>
<dbReference type="GO" id="GO:0016301">
    <property type="term" value="F:kinase activity"/>
    <property type="evidence" value="ECO:0007669"/>
    <property type="project" value="UniProtKB-KW"/>
</dbReference>
<keyword evidence="2" id="KW-0808">Transferase</keyword>
<dbReference type="KEGG" id="sgi:SGRAN_0919"/>
<reference evidence="2 3" key="1">
    <citation type="journal article" date="2016" name="BMC Genomics">
        <title>Genomic analysis of the nitrate-respiring Sphingopyxis granuli (formerly Sphingomonas macrogoltabida) strain TFA.</title>
        <authorList>
            <person name="Garcia-Romero I."/>
            <person name="Perez-Pulido A.J."/>
            <person name="Gonzalez-Flores Y.E."/>
            <person name="Reyes-Ramirez F."/>
            <person name="Santero E."/>
            <person name="Floriano B."/>
        </authorList>
    </citation>
    <scope>NUCLEOTIDE SEQUENCE [LARGE SCALE GENOMIC DNA]</scope>
    <source>
        <strain evidence="2 3">TFA</strain>
    </source>
</reference>
<dbReference type="RefSeq" id="WP_067181036.1">
    <property type="nucleotide sequence ID" value="NZ_CP012199.1"/>
</dbReference>
<accession>A0AA86L2E1</accession>
<keyword evidence="2" id="KW-0418">Kinase</keyword>
<dbReference type="Gene3D" id="3.40.50.10330">
    <property type="entry name" value="Probable inorganic polyphosphate/atp-NAD kinase, domain 1"/>
    <property type="match status" value="1"/>
</dbReference>
<proteinExistence type="predicted"/>
<evidence type="ECO:0000313" key="3">
    <source>
        <dbReference type="Proteomes" id="UP000058599"/>
    </source>
</evidence>
<dbReference type="AlphaFoldDB" id="A0AA86L2E1"/>
<keyword evidence="3" id="KW-1185">Reference proteome</keyword>
<dbReference type="EMBL" id="CP012199">
    <property type="protein sequence ID" value="AMG73313.1"/>
    <property type="molecule type" value="Genomic_DNA"/>
</dbReference>
<evidence type="ECO:0000259" key="1">
    <source>
        <dbReference type="Pfam" id="PF00781"/>
    </source>
</evidence>
<sequence>MTRAFHRPALICNSQSGSYDEAVHRQLVDACRAAGVPLAATVALPDDDLPDAEALRAQDIDLLAVWTGDGTINAAATRCAGWPGAVLPLPGGTLNLLSKQLHGDRPAADILTDALGGKGRRAPIPTVRSATREAFITVVAGPATRWAEVRETMRQQGLIEASRDAPDAIDAMLNAPGVRIGGDGKSYPAIVLTPTRRGLRADGVIIDGSADVLRHGLAWLGGDFRDGPSEDLAQGETIVLESESPISLEYDGELDEIAAPARFAIGQSAVDFIATA</sequence>
<gene>
    <name evidence="2" type="ORF">SGRAN_0919</name>
</gene>
<evidence type="ECO:0000313" key="2">
    <source>
        <dbReference type="EMBL" id="AMG73313.1"/>
    </source>
</evidence>